<dbReference type="InterPro" id="IPR012677">
    <property type="entry name" value="Nucleotide-bd_a/b_plait_sf"/>
</dbReference>
<dbReference type="GO" id="GO:0005654">
    <property type="term" value="C:nucleoplasm"/>
    <property type="evidence" value="ECO:0007669"/>
    <property type="project" value="TreeGrafter"/>
</dbReference>
<feature type="compositionally biased region" description="Low complexity" evidence="1">
    <location>
        <begin position="1"/>
        <end position="14"/>
    </location>
</feature>
<feature type="compositionally biased region" description="Low complexity" evidence="1">
    <location>
        <begin position="168"/>
        <end position="183"/>
    </location>
</feature>
<dbReference type="CDD" id="cd21134">
    <property type="entry name" value="YTH"/>
    <property type="match status" value="1"/>
</dbReference>
<dbReference type="SUPFAM" id="SSF54928">
    <property type="entry name" value="RNA-binding domain, RBD"/>
    <property type="match status" value="1"/>
</dbReference>
<sequence length="874" mass="96028">MPGASMSESSGSGSNRRRSRPQFPNNQRSSSYNVPHIQQQPPSHGYSMSATPSTSDNVHNQGFQGSPLHYPPAHFGQRPSYVGQYTMSAQPSPIQMTPPPYPYASYHHPVAQESMMSQNIHANYQPMLQPPPGPGYPYSRHSPEGSSSNHGSYTSSRNSPYVPHQVNSSSPTTPRLSTTPGSSGALNSYVGSAPFQPLRYPSPMSSATFPYPPPQPFTPSMYQSQYAHQNYGQHYTPNADPEPPQGAWYYLTHASVASPQSGGFHGHYPPAYPYSSMGQADVDTPYEPPSSVPKVITYPGSSAGPSPLSQPNQDEVAPESPLASGAGPPTQPTALADEPPGSAPSSATRAQDRTLHRRSYHPNPPSHRSEWVMWAGNVPPDATHDELWRFFNQPLSDQVDGPNGTGVLSIFLISRSSCAFVNYMNEAFLHAAIKRFNGVPLRSQDPRCPRLVCRVRRVDDDLRAGVGGQRGMGMHTRWVKERKGKQRENPGDPSDASTASSPRSVSERMAAAVSGMSISSDDETSRRRVHAKHSSSSGSFASTNSSFLSRNFPERYFILKSLTQHDLDLSVERGVWATQRHNEEILDQAYRTSKTVYLIFGANKSGEFYGYARMAGSVRRGEQRVSWSSRSSQSPSHSPVSGRSTKTGELFFSPKDLRLVDSSPLPVDHNSSGDAVRHSAPALMGDHYRLPTLMTPTEKFSLDQRLIKSSQKEPFHLDSNAPRLAMRHPSAQGSSPHDSGSRSGPKLEVLEEVEEHPASEAVRQPEETKGEESWGDSFAIEWLSTRRLPFHRTRHLRNPWNHDREVKVSRDGTELEPSVGERLLEEWQKVEVEPSSQKAAQPFDKRAVVLPMADGIDGAAEGQRDGVKAGASRP</sequence>
<dbReference type="GO" id="GO:0000398">
    <property type="term" value="P:mRNA splicing, via spliceosome"/>
    <property type="evidence" value="ECO:0007669"/>
    <property type="project" value="TreeGrafter"/>
</dbReference>
<dbReference type="Gene3D" id="3.30.70.330">
    <property type="match status" value="1"/>
</dbReference>
<feature type="region of interest" description="Disordered" evidence="1">
    <location>
        <begin position="753"/>
        <end position="774"/>
    </location>
</feature>
<feature type="compositionally biased region" description="Low complexity" evidence="1">
    <location>
        <begin position="624"/>
        <end position="644"/>
    </location>
</feature>
<dbReference type="EMBL" id="MU157940">
    <property type="protein sequence ID" value="KAF9522591.1"/>
    <property type="molecule type" value="Genomic_DNA"/>
</dbReference>
<dbReference type="GO" id="GO:0000381">
    <property type="term" value="P:regulation of alternative mRNA splicing, via spliceosome"/>
    <property type="evidence" value="ECO:0007669"/>
    <property type="project" value="TreeGrafter"/>
</dbReference>
<feature type="region of interest" description="Disordered" evidence="1">
    <location>
        <begin position="1"/>
        <end position="100"/>
    </location>
</feature>
<feature type="region of interest" description="Disordered" evidence="1">
    <location>
        <begin position="279"/>
        <end position="370"/>
    </location>
</feature>
<reference evidence="3" key="1">
    <citation type="submission" date="2020-11" db="EMBL/GenBank/DDBJ databases">
        <authorList>
            <consortium name="DOE Joint Genome Institute"/>
            <person name="Ahrendt S."/>
            <person name="Riley R."/>
            <person name="Andreopoulos W."/>
            <person name="Labutti K."/>
            <person name="Pangilinan J."/>
            <person name="Ruiz-Duenas F.J."/>
            <person name="Barrasa J.M."/>
            <person name="Sanchez-Garcia M."/>
            <person name="Camarero S."/>
            <person name="Miyauchi S."/>
            <person name="Serrano A."/>
            <person name="Linde D."/>
            <person name="Babiker R."/>
            <person name="Drula E."/>
            <person name="Ayuso-Fernandez I."/>
            <person name="Pacheco R."/>
            <person name="Padilla G."/>
            <person name="Ferreira P."/>
            <person name="Barriuso J."/>
            <person name="Kellner H."/>
            <person name="Castanera R."/>
            <person name="Alfaro M."/>
            <person name="Ramirez L."/>
            <person name="Pisabarro A.G."/>
            <person name="Kuo A."/>
            <person name="Tritt A."/>
            <person name="Lipzen A."/>
            <person name="He G."/>
            <person name="Yan M."/>
            <person name="Ng V."/>
            <person name="Cullen D."/>
            <person name="Martin F."/>
            <person name="Rosso M.-N."/>
            <person name="Henrissat B."/>
            <person name="Hibbett D."/>
            <person name="Martinez A.T."/>
            <person name="Grigoriev I.V."/>
        </authorList>
    </citation>
    <scope>NUCLEOTIDE SEQUENCE</scope>
    <source>
        <strain evidence="3">CBS 506.95</strain>
    </source>
</reference>
<feature type="compositionally biased region" description="Polar residues" evidence="1">
    <location>
        <begin position="495"/>
        <end position="504"/>
    </location>
</feature>
<feature type="region of interest" description="Disordered" evidence="1">
    <location>
        <begin position="624"/>
        <end position="648"/>
    </location>
</feature>
<dbReference type="PANTHER" id="PTHR12357:SF3">
    <property type="entry name" value="YTH DOMAIN-CONTAINING PROTEIN 1"/>
    <property type="match status" value="1"/>
</dbReference>
<dbReference type="CDD" id="cd00590">
    <property type="entry name" value="RRM_SF"/>
    <property type="match status" value="1"/>
</dbReference>
<dbReference type="Pfam" id="PF25701">
    <property type="entry name" value="RRM_YTH1"/>
    <property type="match status" value="1"/>
</dbReference>
<dbReference type="PANTHER" id="PTHR12357">
    <property type="entry name" value="YTH YT521-B HOMOLOGY DOMAIN-CONTAINING"/>
    <property type="match status" value="1"/>
</dbReference>
<feature type="compositionally biased region" description="Basic and acidic residues" evidence="1">
    <location>
        <begin position="478"/>
        <end position="490"/>
    </location>
</feature>
<feature type="region of interest" description="Disordered" evidence="1">
    <location>
        <begin position="464"/>
        <end position="544"/>
    </location>
</feature>
<dbReference type="GO" id="GO:0003729">
    <property type="term" value="F:mRNA binding"/>
    <property type="evidence" value="ECO:0007669"/>
    <property type="project" value="TreeGrafter"/>
</dbReference>
<organism evidence="3 4">
    <name type="scientific">Crepidotus variabilis</name>
    <dbReference type="NCBI Taxonomy" id="179855"/>
    <lineage>
        <taxon>Eukaryota</taxon>
        <taxon>Fungi</taxon>
        <taxon>Dikarya</taxon>
        <taxon>Basidiomycota</taxon>
        <taxon>Agaricomycotina</taxon>
        <taxon>Agaricomycetes</taxon>
        <taxon>Agaricomycetidae</taxon>
        <taxon>Agaricales</taxon>
        <taxon>Agaricineae</taxon>
        <taxon>Crepidotaceae</taxon>
        <taxon>Crepidotus</taxon>
    </lineage>
</organism>
<dbReference type="InterPro" id="IPR007275">
    <property type="entry name" value="YTH_domain"/>
</dbReference>
<dbReference type="InterPro" id="IPR045168">
    <property type="entry name" value="YTH_prot"/>
</dbReference>
<evidence type="ECO:0000256" key="1">
    <source>
        <dbReference type="SAM" id="MobiDB-lite"/>
    </source>
</evidence>
<proteinExistence type="predicted"/>
<dbReference type="GO" id="GO:1990247">
    <property type="term" value="F:N6-methyladenosine-containing RNA reader activity"/>
    <property type="evidence" value="ECO:0007669"/>
    <property type="project" value="TreeGrafter"/>
</dbReference>
<comment type="caution">
    <text evidence="3">The sequence shown here is derived from an EMBL/GenBank/DDBJ whole genome shotgun (WGS) entry which is preliminary data.</text>
</comment>
<feature type="region of interest" description="Disordered" evidence="1">
    <location>
        <begin position="726"/>
        <end position="745"/>
    </location>
</feature>
<dbReference type="OrthoDB" id="6103986at2759"/>
<feature type="compositionally biased region" description="Polar residues" evidence="1">
    <location>
        <begin position="299"/>
        <end position="313"/>
    </location>
</feature>
<accession>A0A9P6E4V1</accession>
<feature type="compositionally biased region" description="Low complexity" evidence="1">
    <location>
        <begin position="534"/>
        <end position="544"/>
    </location>
</feature>
<feature type="region of interest" description="Disordered" evidence="1">
    <location>
        <begin position="124"/>
        <end position="190"/>
    </location>
</feature>
<evidence type="ECO:0000313" key="4">
    <source>
        <dbReference type="Proteomes" id="UP000807306"/>
    </source>
</evidence>
<name>A0A9P6E4V1_9AGAR</name>
<dbReference type="Pfam" id="PF04146">
    <property type="entry name" value="YTH"/>
    <property type="match status" value="1"/>
</dbReference>
<gene>
    <name evidence="3" type="ORF">CPB83DRAFT_96043</name>
</gene>
<feature type="compositionally biased region" description="Polar residues" evidence="1">
    <location>
        <begin position="83"/>
        <end position="95"/>
    </location>
</feature>
<dbReference type="Proteomes" id="UP000807306">
    <property type="component" value="Unassembled WGS sequence"/>
</dbReference>
<keyword evidence="4" id="KW-1185">Reference proteome</keyword>
<feature type="compositionally biased region" description="Low complexity" evidence="1">
    <location>
        <begin position="145"/>
        <end position="159"/>
    </location>
</feature>
<feature type="compositionally biased region" description="Polar residues" evidence="1">
    <location>
        <begin position="731"/>
        <end position="742"/>
    </location>
</feature>
<evidence type="ECO:0000313" key="3">
    <source>
        <dbReference type="EMBL" id="KAF9522591.1"/>
    </source>
</evidence>
<dbReference type="InterPro" id="IPR057720">
    <property type="entry name" value="RRM_YTH1"/>
</dbReference>
<dbReference type="PROSITE" id="PS50882">
    <property type="entry name" value="YTH"/>
    <property type="match status" value="1"/>
</dbReference>
<evidence type="ECO:0000259" key="2">
    <source>
        <dbReference type="PROSITE" id="PS50882"/>
    </source>
</evidence>
<dbReference type="Gene3D" id="3.10.590.10">
    <property type="entry name" value="ph1033 like domains"/>
    <property type="match status" value="2"/>
</dbReference>
<dbReference type="InterPro" id="IPR035979">
    <property type="entry name" value="RBD_domain_sf"/>
</dbReference>
<feature type="compositionally biased region" description="Basic and acidic residues" evidence="1">
    <location>
        <begin position="755"/>
        <end position="772"/>
    </location>
</feature>
<feature type="domain" description="YTH" evidence="2">
    <location>
        <begin position="554"/>
        <end position="827"/>
    </location>
</feature>
<dbReference type="AlphaFoldDB" id="A0A9P6E4V1"/>
<protein>
    <submittedName>
        <fullName evidence="3">YT521-B-like domain-containing protein</fullName>
    </submittedName>
</protein>
<feature type="compositionally biased region" description="Polar residues" evidence="1">
    <location>
        <begin position="22"/>
        <end position="64"/>
    </location>
</feature>